<keyword evidence="2" id="KW-1185">Reference proteome</keyword>
<organism evidence="1 2">
    <name type="scientific">Achromobacter phage vB_AxyP_19-32_Axy11</name>
    <dbReference type="NCBI Taxonomy" id="2591042"/>
    <lineage>
        <taxon>Viruses</taxon>
        <taxon>Duplodnaviria</taxon>
        <taxon>Heunggongvirae</taxon>
        <taxon>Uroviricota</taxon>
        <taxon>Caudoviricetes</taxon>
        <taxon>Schitoviridae</taxon>
        <taxon>Rothmandenesvirinae</taxon>
        <taxon>Pourcelvirus</taxon>
        <taxon>Pourcelvirus Axy11</taxon>
    </lineage>
</organism>
<sequence length="72" mass="8271">MSRTFESNDAQRLYRQMREKLNSDDAIKTVVLITGEQPIPPNKTNSMYFLGGCPPGDTKHGLPYYHGPKRRF</sequence>
<reference evidence="1 2" key="1">
    <citation type="submission" date="2019-05" db="EMBL/GenBank/DDBJ databases">
        <title>Complete genome sequence of sixteen phages from Abidjan, cote d'Ivoire, isolated on a single strain of Achromobacter xylosoxidans.</title>
        <authorList>
            <person name="Essoh C."/>
            <person name="Vernadet J.-P."/>
            <person name="Vergnaud G."/>
            <person name="Pourcel C."/>
        </authorList>
    </citation>
    <scope>NUCLEOTIDE SEQUENCE [LARGE SCALE GENOMIC DNA]</scope>
</reference>
<dbReference type="Proteomes" id="UP000317048">
    <property type="component" value="Segment"/>
</dbReference>
<accession>A0A514CUB1</accession>
<gene>
    <name evidence="1" type="ORF">Axy11_027</name>
</gene>
<dbReference type="EMBL" id="MK962630">
    <property type="protein sequence ID" value="QDH84064.1"/>
    <property type="molecule type" value="Genomic_DNA"/>
</dbReference>
<evidence type="ECO:0000313" key="2">
    <source>
        <dbReference type="Proteomes" id="UP000317048"/>
    </source>
</evidence>
<proteinExistence type="predicted"/>
<name>A0A514CUB1_9CAUD</name>
<evidence type="ECO:0000313" key="1">
    <source>
        <dbReference type="EMBL" id="QDH84064.1"/>
    </source>
</evidence>
<protein>
    <submittedName>
        <fullName evidence="1">Uncharacterized protein</fullName>
    </submittedName>
</protein>